<evidence type="ECO:0000256" key="7">
    <source>
        <dbReference type="ARBA" id="ARBA00023146"/>
    </source>
</evidence>
<dbReference type="CDD" id="cd00812">
    <property type="entry name" value="LeuRS_core"/>
    <property type="match status" value="1"/>
</dbReference>
<dbReference type="Gene3D" id="2.20.28.290">
    <property type="match status" value="1"/>
</dbReference>
<evidence type="ECO:0000256" key="9">
    <source>
        <dbReference type="HAMAP-Rule" id="MF_00049"/>
    </source>
</evidence>
<dbReference type="PANTHER" id="PTHR43740">
    <property type="entry name" value="LEUCYL-TRNA SYNTHETASE"/>
    <property type="match status" value="1"/>
</dbReference>
<dbReference type="InterPro" id="IPR001412">
    <property type="entry name" value="aa-tRNA-synth_I_CS"/>
</dbReference>
<evidence type="ECO:0000313" key="15">
    <source>
        <dbReference type="EMBL" id="MFC3675173.1"/>
    </source>
</evidence>
<feature type="domain" description="Methionyl/Leucyl tRNA synthetase" evidence="13">
    <location>
        <begin position="36"/>
        <end position="170"/>
    </location>
</feature>
<proteinExistence type="inferred from homology"/>
<dbReference type="InterPro" id="IPR025709">
    <property type="entry name" value="Leu_tRNA-synth_edit"/>
</dbReference>
<evidence type="ECO:0000256" key="10">
    <source>
        <dbReference type="RuleBase" id="RU363035"/>
    </source>
</evidence>
<dbReference type="InterPro" id="IPR013155">
    <property type="entry name" value="M/V/L/I-tRNA-synth_anticd-bd"/>
</dbReference>
<evidence type="ECO:0000259" key="13">
    <source>
        <dbReference type="Pfam" id="PF09334"/>
    </source>
</evidence>
<organism evidence="15 16">
    <name type="scientific">Ferrovibrio xuzhouensis</name>
    <dbReference type="NCBI Taxonomy" id="1576914"/>
    <lineage>
        <taxon>Bacteria</taxon>
        <taxon>Pseudomonadati</taxon>
        <taxon>Pseudomonadota</taxon>
        <taxon>Alphaproteobacteria</taxon>
        <taxon>Rhodospirillales</taxon>
        <taxon>Rhodospirillaceae</taxon>
        <taxon>Ferrovibrio</taxon>
    </lineage>
</organism>
<dbReference type="GO" id="GO:0004823">
    <property type="term" value="F:leucine-tRNA ligase activity"/>
    <property type="evidence" value="ECO:0007669"/>
    <property type="project" value="UniProtKB-EC"/>
</dbReference>
<feature type="domain" description="Methionyl/Valyl/Leucyl/Isoleucyl-tRNA synthetase anticodon-binding" evidence="12">
    <location>
        <begin position="700"/>
        <end position="817"/>
    </location>
</feature>
<dbReference type="Gene3D" id="3.40.50.620">
    <property type="entry name" value="HUPs"/>
    <property type="match status" value="2"/>
</dbReference>
<dbReference type="RefSeq" id="WP_379723238.1">
    <property type="nucleotide sequence ID" value="NZ_JBHRYJ010000001.1"/>
</dbReference>
<accession>A0ABV7VDQ3</accession>
<dbReference type="PANTHER" id="PTHR43740:SF2">
    <property type="entry name" value="LEUCINE--TRNA LIGASE, MITOCHONDRIAL"/>
    <property type="match status" value="1"/>
</dbReference>
<comment type="similarity">
    <text evidence="1 9 10">Belongs to the class-I aminoacyl-tRNA synthetase family.</text>
</comment>
<dbReference type="PRINTS" id="PR00985">
    <property type="entry name" value="TRNASYNTHLEU"/>
</dbReference>
<evidence type="ECO:0000259" key="11">
    <source>
        <dbReference type="Pfam" id="PF00133"/>
    </source>
</evidence>
<feature type="binding site" evidence="9">
    <location>
        <position position="619"/>
    </location>
    <ligand>
        <name>ATP</name>
        <dbReference type="ChEBI" id="CHEBI:30616"/>
    </ligand>
</feature>
<dbReference type="SUPFAM" id="SSF47323">
    <property type="entry name" value="Anticodon-binding domain of a subclass of class I aminoacyl-tRNA synthetases"/>
    <property type="match status" value="1"/>
</dbReference>
<dbReference type="Proteomes" id="UP001595711">
    <property type="component" value="Unassembled WGS sequence"/>
</dbReference>
<feature type="short sequence motif" description="'KMSKS' region" evidence="9">
    <location>
        <begin position="616"/>
        <end position="620"/>
    </location>
</feature>
<keyword evidence="4 9" id="KW-0547">Nucleotide-binding</keyword>
<evidence type="ECO:0000256" key="8">
    <source>
        <dbReference type="ARBA" id="ARBA00047469"/>
    </source>
</evidence>
<keyword evidence="16" id="KW-1185">Reference proteome</keyword>
<comment type="caution">
    <text evidence="15">The sequence shown here is derived from an EMBL/GenBank/DDBJ whole genome shotgun (WGS) entry which is preliminary data.</text>
</comment>
<dbReference type="EC" id="6.1.1.4" evidence="9"/>
<protein>
    <recommendedName>
        <fullName evidence="9">Leucine--tRNA ligase</fullName>
        <ecNumber evidence="9">6.1.1.4</ecNumber>
    </recommendedName>
    <alternativeName>
        <fullName evidence="9">Leucyl-tRNA synthetase</fullName>
        <shortName evidence="9">LeuRS</shortName>
    </alternativeName>
</protein>
<dbReference type="Pfam" id="PF13603">
    <property type="entry name" value="tRNA-synt_1_2"/>
    <property type="match status" value="1"/>
</dbReference>
<feature type="short sequence motif" description="'HIGH' region" evidence="9">
    <location>
        <begin position="41"/>
        <end position="51"/>
    </location>
</feature>
<dbReference type="InterPro" id="IPR015413">
    <property type="entry name" value="Methionyl/Leucyl_tRNA_Synth"/>
</dbReference>
<keyword evidence="3 9" id="KW-0436">Ligase</keyword>
<dbReference type="Pfam" id="PF09334">
    <property type="entry name" value="tRNA-synt_1g"/>
    <property type="match status" value="1"/>
</dbReference>
<evidence type="ECO:0000256" key="2">
    <source>
        <dbReference type="ARBA" id="ARBA00022490"/>
    </source>
</evidence>
<evidence type="ECO:0000256" key="1">
    <source>
        <dbReference type="ARBA" id="ARBA00005594"/>
    </source>
</evidence>
<keyword evidence="6 9" id="KW-0648">Protein biosynthesis</keyword>
<dbReference type="InterPro" id="IPR002302">
    <property type="entry name" value="Leu-tRNA-ligase"/>
</dbReference>
<evidence type="ECO:0000256" key="6">
    <source>
        <dbReference type="ARBA" id="ARBA00022917"/>
    </source>
</evidence>
<dbReference type="InterPro" id="IPR002300">
    <property type="entry name" value="aa-tRNA-synth_Ia"/>
</dbReference>
<feature type="domain" description="Leucyl-tRNA synthetase editing" evidence="14">
    <location>
        <begin position="221"/>
        <end position="406"/>
    </location>
</feature>
<keyword evidence="2 9" id="KW-0963">Cytoplasm</keyword>
<dbReference type="Gene3D" id="1.10.730.10">
    <property type="entry name" value="Isoleucyl-tRNA Synthetase, Domain 1"/>
    <property type="match status" value="2"/>
</dbReference>
<dbReference type="PROSITE" id="PS00178">
    <property type="entry name" value="AA_TRNA_LIGASE_I"/>
    <property type="match status" value="1"/>
</dbReference>
<evidence type="ECO:0000256" key="4">
    <source>
        <dbReference type="ARBA" id="ARBA00022741"/>
    </source>
</evidence>
<evidence type="ECO:0000259" key="14">
    <source>
        <dbReference type="Pfam" id="PF13603"/>
    </source>
</evidence>
<comment type="catalytic activity">
    <reaction evidence="8 9">
        <text>tRNA(Leu) + L-leucine + ATP = L-leucyl-tRNA(Leu) + AMP + diphosphate</text>
        <dbReference type="Rhea" id="RHEA:11688"/>
        <dbReference type="Rhea" id="RHEA-COMP:9613"/>
        <dbReference type="Rhea" id="RHEA-COMP:9622"/>
        <dbReference type="ChEBI" id="CHEBI:30616"/>
        <dbReference type="ChEBI" id="CHEBI:33019"/>
        <dbReference type="ChEBI" id="CHEBI:57427"/>
        <dbReference type="ChEBI" id="CHEBI:78442"/>
        <dbReference type="ChEBI" id="CHEBI:78494"/>
        <dbReference type="ChEBI" id="CHEBI:456215"/>
        <dbReference type="EC" id="6.1.1.4"/>
    </reaction>
</comment>
<dbReference type="InterPro" id="IPR009008">
    <property type="entry name" value="Val/Leu/Ile-tRNA-synth_edit"/>
</dbReference>
<gene>
    <name evidence="9 15" type="primary">leuS</name>
    <name evidence="15" type="ORF">ACFOOQ_06445</name>
</gene>
<dbReference type="HAMAP" id="MF_00049_B">
    <property type="entry name" value="Leu_tRNA_synth_B"/>
    <property type="match status" value="1"/>
</dbReference>
<comment type="subcellular location">
    <subcellularLocation>
        <location evidence="9">Cytoplasm</location>
    </subcellularLocation>
</comment>
<feature type="domain" description="Aminoacyl-tRNA synthetase class Ia" evidence="11">
    <location>
        <begin position="420"/>
        <end position="578"/>
    </location>
</feature>
<feature type="domain" description="Aminoacyl-tRNA synthetase class Ia" evidence="11">
    <location>
        <begin position="613"/>
        <end position="655"/>
    </location>
</feature>
<dbReference type="NCBIfam" id="TIGR00396">
    <property type="entry name" value="leuS_bact"/>
    <property type="match status" value="1"/>
</dbReference>
<dbReference type="Pfam" id="PF08264">
    <property type="entry name" value="Anticodon_1"/>
    <property type="match status" value="1"/>
</dbReference>
<name>A0ABV7VDQ3_9PROT</name>
<dbReference type="CDD" id="cd07958">
    <property type="entry name" value="Anticodon_Ia_Leu_BEm"/>
    <property type="match status" value="1"/>
</dbReference>
<evidence type="ECO:0000256" key="5">
    <source>
        <dbReference type="ARBA" id="ARBA00022840"/>
    </source>
</evidence>
<evidence type="ECO:0000313" key="16">
    <source>
        <dbReference type="Proteomes" id="UP001595711"/>
    </source>
</evidence>
<dbReference type="InterPro" id="IPR009080">
    <property type="entry name" value="tRNAsynth_Ia_anticodon-bd"/>
</dbReference>
<evidence type="ECO:0000259" key="12">
    <source>
        <dbReference type="Pfam" id="PF08264"/>
    </source>
</evidence>
<sequence>MSRYNAKAVEKKWQQVWDKRQAFRAEADPARPKYYVLEMFPYPSGRIHMGHVRNYTLGDVVARYKRARGFNVLHPMGWDAFGLPAENAAQEKKVHPAAWTYDNIANMRAELQRMGLSLDWSREFATCHPGYYQYQQKLFLDFLKAGLIYRRESFVNWDPVDMTVLANEQVIDGRGWRSGAVVERRKLSQWFLKITAYADDLLQTLQDGLQRWPERVKLMQQNWIGKSEGARFAFALKGRADKIEVYSTRPDTLFGASFVAIAADHPLAAEAAKNDPALAAFIEECRHTGTAEAELEKAEKKGYRIPVEAVHPFDPAWTLPVYVANFVLMEYGTGAIFGCPGHDQRDLDFARKYNLPVKAVVAPKGQPAPKIGTQAFADTDNTIAVNSGFLDGLDVAAAKRAAIEKLEELKAGEGTVTFRLRDWGVSRQRYWGCPIPVIHCESCGIVPVPEADLPVLLPDDVSFDKPGNPLDHHPSWKHVACPTCGKPARRETDTCDTFVDSSWYFARFCSPRAEVPLIKEEVDYWMPVDQYIGGIEHAILHLLYSRFFTRALRDTGHLSLPDGEPFAGLFTQGMVCHETYRDANGAWLLPTEVKRENGLTVHVRTGAPVTVGRTEKMSKSKKNVIDPGLIIDTYGADTARWFMLSDSPPERDLEWTEAGVAGAWRFTQRLWRLVAEPAGPIAARQAPMPADWPDDSVSLRRALHKTIAALTQDLEQFHFNKAVARIHEFANLLEAAKDEDAAAAWTRREALETLAKLIGPMVPHLAEEIWQALGNDGLLLDQPWPQADATLAHDDTVTIAVQVAGKLRATIEVARDMTQPELETLALANDNVQRAIDGKPVRKVIVVPNRIVNVVV</sequence>
<dbReference type="SUPFAM" id="SSF50677">
    <property type="entry name" value="ValRS/IleRS/LeuRS editing domain"/>
    <property type="match status" value="1"/>
</dbReference>
<dbReference type="Gene3D" id="3.10.20.590">
    <property type="match status" value="1"/>
</dbReference>
<keyword evidence="5 9" id="KW-0067">ATP-binding</keyword>
<dbReference type="InterPro" id="IPR014729">
    <property type="entry name" value="Rossmann-like_a/b/a_fold"/>
</dbReference>
<keyword evidence="7 9" id="KW-0030">Aminoacyl-tRNA synthetase</keyword>
<evidence type="ECO:0000256" key="3">
    <source>
        <dbReference type="ARBA" id="ARBA00022598"/>
    </source>
</evidence>
<dbReference type="EMBL" id="JBHRYJ010000001">
    <property type="protein sequence ID" value="MFC3675173.1"/>
    <property type="molecule type" value="Genomic_DNA"/>
</dbReference>
<dbReference type="Pfam" id="PF00133">
    <property type="entry name" value="tRNA-synt_1"/>
    <property type="match status" value="2"/>
</dbReference>
<dbReference type="SUPFAM" id="SSF52374">
    <property type="entry name" value="Nucleotidylyl transferase"/>
    <property type="match status" value="1"/>
</dbReference>
<reference evidence="16" key="1">
    <citation type="journal article" date="2019" name="Int. J. Syst. Evol. Microbiol.">
        <title>The Global Catalogue of Microorganisms (GCM) 10K type strain sequencing project: providing services to taxonomists for standard genome sequencing and annotation.</title>
        <authorList>
            <consortium name="The Broad Institute Genomics Platform"/>
            <consortium name="The Broad Institute Genome Sequencing Center for Infectious Disease"/>
            <person name="Wu L."/>
            <person name="Ma J."/>
        </authorList>
    </citation>
    <scope>NUCLEOTIDE SEQUENCE [LARGE SCALE GENOMIC DNA]</scope>
    <source>
        <strain evidence="16">KCTC 42182</strain>
    </source>
</reference>